<gene>
    <name evidence="2" type="ORF">Mgra_00000717</name>
</gene>
<evidence type="ECO:0000313" key="3">
    <source>
        <dbReference type="Proteomes" id="UP000605970"/>
    </source>
</evidence>
<keyword evidence="3" id="KW-1185">Reference proteome</keyword>
<name>A0A8T0A1V7_9BILA</name>
<dbReference type="EMBL" id="JABEBT010000003">
    <property type="protein sequence ID" value="KAF7639797.1"/>
    <property type="molecule type" value="Genomic_DNA"/>
</dbReference>
<accession>A0A8T0A1V7</accession>
<keyword evidence="1" id="KW-0812">Transmembrane</keyword>
<protein>
    <submittedName>
        <fullName evidence="2">Uncharacterized protein</fullName>
    </submittedName>
</protein>
<proteinExistence type="predicted"/>
<reference evidence="2" key="1">
    <citation type="journal article" date="2020" name="Ecol. Evol.">
        <title>Genome structure and content of the rice root-knot nematode (Meloidogyne graminicola).</title>
        <authorList>
            <person name="Phan N.T."/>
            <person name="Danchin E.G.J."/>
            <person name="Klopp C."/>
            <person name="Perfus-Barbeoch L."/>
            <person name="Kozlowski D.K."/>
            <person name="Koutsovoulos G.D."/>
            <person name="Lopez-Roques C."/>
            <person name="Bouchez O."/>
            <person name="Zahm M."/>
            <person name="Besnard G."/>
            <person name="Bellafiore S."/>
        </authorList>
    </citation>
    <scope>NUCLEOTIDE SEQUENCE</scope>
    <source>
        <strain evidence="2">VN-18</strain>
    </source>
</reference>
<sequence length="94" mass="11191">MTNINNSLYFEQLNNTSSNSRSSKTCSSTAETRRETVERIKHNLRRVELQRNNRLFYLNLFSKNWRSFAFVSTTFVCTAFSIFIYFWKKGNVDI</sequence>
<keyword evidence="1" id="KW-1133">Transmembrane helix</keyword>
<evidence type="ECO:0000256" key="1">
    <source>
        <dbReference type="SAM" id="Phobius"/>
    </source>
</evidence>
<feature type="transmembrane region" description="Helical" evidence="1">
    <location>
        <begin position="65"/>
        <end position="87"/>
    </location>
</feature>
<dbReference type="Proteomes" id="UP000605970">
    <property type="component" value="Unassembled WGS sequence"/>
</dbReference>
<dbReference type="AlphaFoldDB" id="A0A8T0A1V7"/>
<organism evidence="2 3">
    <name type="scientific">Meloidogyne graminicola</name>
    <dbReference type="NCBI Taxonomy" id="189291"/>
    <lineage>
        <taxon>Eukaryota</taxon>
        <taxon>Metazoa</taxon>
        <taxon>Ecdysozoa</taxon>
        <taxon>Nematoda</taxon>
        <taxon>Chromadorea</taxon>
        <taxon>Rhabditida</taxon>
        <taxon>Tylenchina</taxon>
        <taxon>Tylenchomorpha</taxon>
        <taxon>Tylenchoidea</taxon>
        <taxon>Meloidogynidae</taxon>
        <taxon>Meloidogyninae</taxon>
        <taxon>Meloidogyne</taxon>
    </lineage>
</organism>
<comment type="caution">
    <text evidence="2">The sequence shown here is derived from an EMBL/GenBank/DDBJ whole genome shotgun (WGS) entry which is preliminary data.</text>
</comment>
<evidence type="ECO:0000313" key="2">
    <source>
        <dbReference type="EMBL" id="KAF7639797.1"/>
    </source>
</evidence>
<keyword evidence="1" id="KW-0472">Membrane</keyword>